<dbReference type="Proteomes" id="UP001295684">
    <property type="component" value="Unassembled WGS sequence"/>
</dbReference>
<feature type="transmembrane region" description="Helical" evidence="2">
    <location>
        <begin position="20"/>
        <end position="39"/>
    </location>
</feature>
<comment type="similarity">
    <text evidence="1">Belongs to the multi antimicrobial extrusion (MATE) (TC 2.A.66.1) family.</text>
</comment>
<gene>
    <name evidence="3" type="ORF">ECRASSUSDP1_LOCUS23077</name>
</gene>
<evidence type="ECO:0000313" key="4">
    <source>
        <dbReference type="Proteomes" id="UP001295684"/>
    </source>
</evidence>
<feature type="transmembrane region" description="Helical" evidence="2">
    <location>
        <begin position="59"/>
        <end position="77"/>
    </location>
</feature>
<evidence type="ECO:0000256" key="2">
    <source>
        <dbReference type="SAM" id="Phobius"/>
    </source>
</evidence>
<evidence type="ECO:0000256" key="1">
    <source>
        <dbReference type="ARBA" id="ARBA00010199"/>
    </source>
</evidence>
<sequence length="204" mass="23137">MRSIIGGTIGESELADCVILFNGVAFVYMVPLGFCYVVNTLVGNNLEAMDLIFIEIDTYIVLGFSLALRISMVIFRYQIANLFKQDQGIIDIVIADMLLASLIPSVTIPKVQSRQWGFKAMQQCLPCIDSECLLLLCQPRPPSNFIVVSKEPGEYCRSALLLFEYPIFSWFIGQIQLFWLKKFQKGSCKKLRKEVEIGLTFQRV</sequence>
<protein>
    <submittedName>
        <fullName evidence="3">Uncharacterized protein</fullName>
    </submittedName>
</protein>
<dbReference type="Pfam" id="PF01554">
    <property type="entry name" value="MatE"/>
    <property type="match status" value="1"/>
</dbReference>
<keyword evidence="2" id="KW-0472">Membrane</keyword>
<keyword evidence="2" id="KW-1133">Transmembrane helix</keyword>
<organism evidence="3 4">
    <name type="scientific">Euplotes crassus</name>
    <dbReference type="NCBI Taxonomy" id="5936"/>
    <lineage>
        <taxon>Eukaryota</taxon>
        <taxon>Sar</taxon>
        <taxon>Alveolata</taxon>
        <taxon>Ciliophora</taxon>
        <taxon>Intramacronucleata</taxon>
        <taxon>Spirotrichea</taxon>
        <taxon>Hypotrichia</taxon>
        <taxon>Euplotida</taxon>
        <taxon>Euplotidae</taxon>
        <taxon>Moneuplotes</taxon>
    </lineage>
</organism>
<dbReference type="GO" id="GO:0016020">
    <property type="term" value="C:membrane"/>
    <property type="evidence" value="ECO:0007669"/>
    <property type="project" value="InterPro"/>
</dbReference>
<name>A0AAD2D588_EUPCR</name>
<dbReference type="InterPro" id="IPR002528">
    <property type="entry name" value="MATE_fam"/>
</dbReference>
<dbReference type="EMBL" id="CAMPGE010023713">
    <property type="protein sequence ID" value="CAI2381619.1"/>
    <property type="molecule type" value="Genomic_DNA"/>
</dbReference>
<dbReference type="AlphaFoldDB" id="A0AAD2D588"/>
<dbReference type="GO" id="GO:0015297">
    <property type="term" value="F:antiporter activity"/>
    <property type="evidence" value="ECO:0007669"/>
    <property type="project" value="InterPro"/>
</dbReference>
<keyword evidence="4" id="KW-1185">Reference proteome</keyword>
<proteinExistence type="inferred from homology"/>
<accession>A0AAD2D588</accession>
<reference evidence="3" key="1">
    <citation type="submission" date="2023-07" db="EMBL/GenBank/DDBJ databases">
        <authorList>
            <consortium name="AG Swart"/>
            <person name="Singh M."/>
            <person name="Singh A."/>
            <person name="Seah K."/>
            <person name="Emmerich C."/>
        </authorList>
    </citation>
    <scope>NUCLEOTIDE SEQUENCE</scope>
    <source>
        <strain evidence="3">DP1</strain>
    </source>
</reference>
<comment type="caution">
    <text evidence="3">The sequence shown here is derived from an EMBL/GenBank/DDBJ whole genome shotgun (WGS) entry which is preliminary data.</text>
</comment>
<dbReference type="GO" id="GO:0042910">
    <property type="term" value="F:xenobiotic transmembrane transporter activity"/>
    <property type="evidence" value="ECO:0007669"/>
    <property type="project" value="InterPro"/>
</dbReference>
<evidence type="ECO:0000313" key="3">
    <source>
        <dbReference type="EMBL" id="CAI2381619.1"/>
    </source>
</evidence>
<keyword evidence="2" id="KW-0812">Transmembrane</keyword>